<dbReference type="Proteomes" id="UP000530234">
    <property type="component" value="Unassembled WGS sequence"/>
</dbReference>
<dbReference type="InterPro" id="IPR050426">
    <property type="entry name" value="Glycosyltransferase_28"/>
</dbReference>
<reference evidence="8" key="1">
    <citation type="submission" date="2019-10" db="EMBL/GenBank/DDBJ databases">
        <title>Streptomyces sp. nov., a novel actinobacterium isolated from alkaline environment.</title>
        <authorList>
            <person name="Golinska P."/>
        </authorList>
    </citation>
    <scope>NUCLEOTIDE SEQUENCE [LARGE SCALE GENOMIC DNA]</scope>
    <source>
        <strain evidence="8">DSM 42108</strain>
    </source>
</reference>
<dbReference type="CDD" id="cd03784">
    <property type="entry name" value="GT1_Gtf-like"/>
    <property type="match status" value="1"/>
</dbReference>
<dbReference type="GO" id="GO:0017000">
    <property type="term" value="P:antibiotic biosynthetic process"/>
    <property type="evidence" value="ECO:0007669"/>
    <property type="project" value="UniProtKB-ARBA"/>
</dbReference>
<dbReference type="InterPro" id="IPR002213">
    <property type="entry name" value="UDP_glucos_trans"/>
</dbReference>
<dbReference type="PANTHER" id="PTHR48050:SF13">
    <property type="entry name" value="STEROL 3-BETA-GLUCOSYLTRANSFERASE UGT80A2"/>
    <property type="match status" value="1"/>
</dbReference>
<dbReference type="Pfam" id="PF06722">
    <property type="entry name" value="EryCIII-like_C"/>
    <property type="match status" value="1"/>
</dbReference>
<feature type="domain" description="Erythromycin biosynthesis protein CIII-like C-terminal" evidence="5">
    <location>
        <begin position="352"/>
        <end position="486"/>
    </location>
</feature>
<evidence type="ECO:0000313" key="7">
    <source>
        <dbReference type="EMBL" id="MBB0230118.1"/>
    </source>
</evidence>
<dbReference type="PANTHER" id="PTHR48050">
    <property type="entry name" value="STEROL 3-BETA-GLUCOSYLTRANSFERASE"/>
    <property type="match status" value="1"/>
</dbReference>
<evidence type="ECO:0000256" key="2">
    <source>
        <dbReference type="ARBA" id="ARBA00022676"/>
    </source>
</evidence>
<dbReference type="Pfam" id="PF21036">
    <property type="entry name" value="EryCIII-like_N"/>
    <property type="match status" value="1"/>
</dbReference>
<sequence>MRNFFHVGRILRRLPESRFPQPCRRHPGDMSTWNGSCSRIPPPKSSASRTALHSPGDSLESLSRRRHPMRLMFTRVPAPVHIHPLVPLARTLRSTGHGVRVVSNPQPADAISVTGPTAVPPGEEIDLGAPAATVENHTPSDRIVEGVGMGPDEEGARVAPGPYRLALFAHHFPHPDSPTPSHEKPMVDELVEFAREWEPDLVLWDPVFFASPIAARAVGAAHGRFLWGRDSTGWARQRYRRRMEQSASTGDGAGSEDAMAKTMLPTLQHFGQNFTEEPLTGQWSANPLPEALHHPVNPRNVPMRWVPFNGTTPEPSRLRRRPTRPRVCLSPGVSRREFLEGKGDEVLKLRAAFADPDAEIVATLNHDQLPPGSEVPDNVRLVDHLPLNQLLPSCSAIIRHGGDGTMPAAMFNRVPQLVAPRDIGDDDQKCRHPVARDAGPVIPPAEMTAQALRDGVTPLPEEPRYREGADALYADMLTAPEPSGAVPLPEKLTAECRSRPAGNHRTSRPGPSNPAEARLPDTTPDPIRDSTGGHDD</sequence>
<dbReference type="GO" id="GO:0008194">
    <property type="term" value="F:UDP-glycosyltransferase activity"/>
    <property type="evidence" value="ECO:0007669"/>
    <property type="project" value="InterPro"/>
</dbReference>
<dbReference type="SUPFAM" id="SSF53756">
    <property type="entry name" value="UDP-Glycosyltransferase/glycogen phosphorylase"/>
    <property type="match status" value="1"/>
</dbReference>
<evidence type="ECO:0000313" key="8">
    <source>
        <dbReference type="Proteomes" id="UP000530234"/>
    </source>
</evidence>
<dbReference type="InterPro" id="IPR010610">
    <property type="entry name" value="EryCIII-like_C"/>
</dbReference>
<evidence type="ECO:0000259" key="5">
    <source>
        <dbReference type="Pfam" id="PF06722"/>
    </source>
</evidence>
<dbReference type="EMBL" id="VKHS01000223">
    <property type="protein sequence ID" value="MBB0230118.1"/>
    <property type="molecule type" value="Genomic_DNA"/>
</dbReference>
<dbReference type="AlphaFoldDB" id="A0A7W3T389"/>
<organism evidence="7 8">
    <name type="scientific">Streptomyces calidiresistens</name>
    <dbReference type="NCBI Taxonomy" id="1485586"/>
    <lineage>
        <taxon>Bacteria</taxon>
        <taxon>Bacillati</taxon>
        <taxon>Actinomycetota</taxon>
        <taxon>Actinomycetes</taxon>
        <taxon>Kitasatosporales</taxon>
        <taxon>Streptomycetaceae</taxon>
        <taxon>Streptomyces</taxon>
    </lineage>
</organism>
<feature type="domain" description="Erythromycin biosynthesis protein CIII-like N-terminal" evidence="6">
    <location>
        <begin position="91"/>
        <end position="332"/>
    </location>
</feature>
<feature type="region of interest" description="Disordered" evidence="4">
    <location>
        <begin position="21"/>
        <end position="63"/>
    </location>
</feature>
<evidence type="ECO:0000259" key="6">
    <source>
        <dbReference type="Pfam" id="PF21036"/>
    </source>
</evidence>
<feature type="region of interest" description="Disordered" evidence="4">
    <location>
        <begin position="480"/>
        <end position="536"/>
    </location>
</feature>
<comment type="similarity">
    <text evidence="1">Belongs to the glycosyltransferase 28 family.</text>
</comment>
<dbReference type="InterPro" id="IPR048284">
    <property type="entry name" value="EryCIII-like_N"/>
</dbReference>
<accession>A0A7W3T389</accession>
<protein>
    <submittedName>
        <fullName evidence="7">DUF1205 domain-containing protein</fullName>
    </submittedName>
</protein>
<gene>
    <name evidence="7" type="ORF">FOE67_11460</name>
</gene>
<keyword evidence="2" id="KW-0328">Glycosyltransferase</keyword>
<keyword evidence="8" id="KW-1185">Reference proteome</keyword>
<evidence type="ECO:0000256" key="3">
    <source>
        <dbReference type="ARBA" id="ARBA00022679"/>
    </source>
</evidence>
<dbReference type="Gene3D" id="3.40.50.2000">
    <property type="entry name" value="Glycogen Phosphorylase B"/>
    <property type="match status" value="2"/>
</dbReference>
<feature type="compositionally biased region" description="Basic and acidic residues" evidence="4">
    <location>
        <begin position="526"/>
        <end position="536"/>
    </location>
</feature>
<proteinExistence type="inferred from homology"/>
<name>A0A7W3T389_9ACTN</name>
<dbReference type="GO" id="GO:0016758">
    <property type="term" value="F:hexosyltransferase activity"/>
    <property type="evidence" value="ECO:0007669"/>
    <property type="project" value="UniProtKB-ARBA"/>
</dbReference>
<comment type="caution">
    <text evidence="7">The sequence shown here is derived from an EMBL/GenBank/DDBJ whole genome shotgun (WGS) entry which is preliminary data.</text>
</comment>
<evidence type="ECO:0000256" key="4">
    <source>
        <dbReference type="SAM" id="MobiDB-lite"/>
    </source>
</evidence>
<keyword evidence="3" id="KW-0808">Transferase</keyword>
<evidence type="ECO:0000256" key="1">
    <source>
        <dbReference type="ARBA" id="ARBA00006962"/>
    </source>
</evidence>